<evidence type="ECO:0000256" key="6">
    <source>
        <dbReference type="PIRSR" id="PIRSR602324-1"/>
    </source>
</evidence>
<evidence type="ECO:0000313" key="10">
    <source>
        <dbReference type="Proteomes" id="UP000244892"/>
    </source>
</evidence>
<dbReference type="Pfam" id="PF00034">
    <property type="entry name" value="Cytochrom_C"/>
    <property type="match status" value="1"/>
</dbReference>
<keyword evidence="3 6" id="KW-0479">Metal-binding</keyword>
<evidence type="ECO:0000256" key="7">
    <source>
        <dbReference type="SAM" id="SignalP"/>
    </source>
</evidence>
<dbReference type="KEGG" id="aon:DEH84_06415"/>
<evidence type="ECO:0000256" key="4">
    <source>
        <dbReference type="ARBA" id="ARBA00022982"/>
    </source>
</evidence>
<protein>
    <recommendedName>
        <fullName evidence="8">Cytochrome c domain-containing protein</fullName>
    </recommendedName>
</protein>
<keyword evidence="5 6" id="KW-0408">Iron</keyword>
<dbReference type="RefSeq" id="WP_109035821.1">
    <property type="nucleotide sequence ID" value="NZ_CP029210.1"/>
</dbReference>
<dbReference type="EMBL" id="CP029210">
    <property type="protein sequence ID" value="AWI53107.1"/>
    <property type="molecule type" value="Genomic_DNA"/>
</dbReference>
<feature type="chain" id="PRO_5015981692" description="Cytochrome c domain-containing protein" evidence="7">
    <location>
        <begin position="23"/>
        <end position="132"/>
    </location>
</feature>
<dbReference type="GO" id="GO:0020037">
    <property type="term" value="F:heme binding"/>
    <property type="evidence" value="ECO:0007669"/>
    <property type="project" value="InterPro"/>
</dbReference>
<dbReference type="AlphaFoldDB" id="A0A2U8FQF0"/>
<dbReference type="InterPro" id="IPR036909">
    <property type="entry name" value="Cyt_c-like_dom_sf"/>
</dbReference>
<keyword evidence="1" id="KW-0813">Transport</keyword>
<comment type="PTM">
    <text evidence="6">Binds 1 heme c group covalently per subunit.</text>
</comment>
<gene>
    <name evidence="9" type="ORF">DEH84_06415</name>
</gene>
<evidence type="ECO:0000256" key="5">
    <source>
        <dbReference type="ARBA" id="ARBA00023004"/>
    </source>
</evidence>
<keyword evidence="4" id="KW-0249">Electron transport</keyword>
<dbReference type="OrthoDB" id="9814063at2"/>
<dbReference type="PROSITE" id="PS51007">
    <property type="entry name" value="CYTC"/>
    <property type="match status" value="1"/>
</dbReference>
<sequence>MSLLAPAFSPLALLLIALPAGAQTGSGGAGQQLPTLATSKGCVACHDIDARKVGPSFREIAGRHGGQKDAANMLTGKILNGSVGAWGPVAMPPNKAMGVTDAEAKQLATWILTLKSPADASRKPSGGNRDAR</sequence>
<dbReference type="SUPFAM" id="SSF46626">
    <property type="entry name" value="Cytochrome c"/>
    <property type="match status" value="1"/>
</dbReference>
<dbReference type="PRINTS" id="PR00606">
    <property type="entry name" value="CYTCHROMECID"/>
</dbReference>
<evidence type="ECO:0000259" key="8">
    <source>
        <dbReference type="PROSITE" id="PS51007"/>
    </source>
</evidence>
<evidence type="ECO:0000256" key="3">
    <source>
        <dbReference type="ARBA" id="ARBA00022723"/>
    </source>
</evidence>
<dbReference type="Gene3D" id="1.10.760.10">
    <property type="entry name" value="Cytochrome c-like domain"/>
    <property type="match status" value="1"/>
</dbReference>
<name>A0A2U8FQF0_9BURK</name>
<feature type="binding site" description="covalent" evidence="6">
    <location>
        <position position="42"/>
    </location>
    <ligand>
        <name>heme c</name>
        <dbReference type="ChEBI" id="CHEBI:61717"/>
    </ligand>
</feature>
<keyword evidence="7" id="KW-0732">Signal</keyword>
<organism evidence="9 10">
    <name type="scientific">Aquabacterium olei</name>
    <dbReference type="NCBI Taxonomy" id="1296669"/>
    <lineage>
        <taxon>Bacteria</taxon>
        <taxon>Pseudomonadati</taxon>
        <taxon>Pseudomonadota</taxon>
        <taxon>Betaproteobacteria</taxon>
        <taxon>Burkholderiales</taxon>
        <taxon>Aquabacterium</taxon>
    </lineage>
</organism>
<keyword evidence="2 6" id="KW-0349">Heme</keyword>
<dbReference type="InterPro" id="IPR002324">
    <property type="entry name" value="Cyt_c_ID"/>
</dbReference>
<feature type="signal peptide" evidence="7">
    <location>
        <begin position="1"/>
        <end position="22"/>
    </location>
</feature>
<reference evidence="9 10" key="1">
    <citation type="submission" date="2018-05" db="EMBL/GenBank/DDBJ databases">
        <title>complete genome sequence of Aquabacterium olei NBRC 110486.</title>
        <authorList>
            <person name="Tang B."/>
            <person name="Chang J."/>
            <person name="Zhang L."/>
            <person name="Yang H."/>
        </authorList>
    </citation>
    <scope>NUCLEOTIDE SEQUENCE [LARGE SCALE GENOMIC DNA]</scope>
    <source>
        <strain evidence="9 10">NBRC 110486</strain>
    </source>
</reference>
<feature type="binding site" description="covalent" evidence="6">
    <location>
        <position position="91"/>
    </location>
    <ligand>
        <name>heme c</name>
        <dbReference type="ChEBI" id="CHEBI:61717"/>
    </ligand>
</feature>
<evidence type="ECO:0000256" key="2">
    <source>
        <dbReference type="ARBA" id="ARBA00022617"/>
    </source>
</evidence>
<dbReference type="InterPro" id="IPR009056">
    <property type="entry name" value="Cyt_c-like_dom"/>
</dbReference>
<proteinExistence type="predicted"/>
<evidence type="ECO:0000256" key="1">
    <source>
        <dbReference type="ARBA" id="ARBA00022448"/>
    </source>
</evidence>
<keyword evidence="10" id="KW-1185">Reference proteome</keyword>
<feature type="binding site" description="covalent" evidence="6">
    <location>
        <position position="46"/>
    </location>
    <ligand>
        <name>heme c</name>
        <dbReference type="ChEBI" id="CHEBI:61717"/>
    </ligand>
</feature>
<evidence type="ECO:0000313" key="9">
    <source>
        <dbReference type="EMBL" id="AWI53107.1"/>
    </source>
</evidence>
<dbReference type="GO" id="GO:0009055">
    <property type="term" value="F:electron transfer activity"/>
    <property type="evidence" value="ECO:0007669"/>
    <property type="project" value="InterPro"/>
</dbReference>
<dbReference type="GO" id="GO:0005506">
    <property type="term" value="F:iron ion binding"/>
    <property type="evidence" value="ECO:0007669"/>
    <property type="project" value="InterPro"/>
</dbReference>
<feature type="domain" description="Cytochrome c" evidence="8">
    <location>
        <begin position="25"/>
        <end position="115"/>
    </location>
</feature>
<dbReference type="Proteomes" id="UP000244892">
    <property type="component" value="Chromosome"/>
</dbReference>
<accession>A0A2U8FQF0</accession>